<feature type="domain" description="PhoD-like phosphatase metallophosphatase" evidence="1">
    <location>
        <begin position="145"/>
        <end position="558"/>
    </location>
</feature>
<dbReference type="AlphaFoldDB" id="A0A411HEX6"/>
<evidence type="ECO:0000259" key="2">
    <source>
        <dbReference type="Pfam" id="PF16655"/>
    </source>
</evidence>
<reference evidence="3 4" key="1">
    <citation type="submission" date="2019-01" db="EMBL/GenBank/DDBJ databases">
        <title>Pseudolysobacter antarctica gen. nov., sp. nov., isolated from Fildes Peninsula, Antarctica.</title>
        <authorList>
            <person name="Wei Z."/>
            <person name="Peng F."/>
        </authorList>
    </citation>
    <scope>NUCLEOTIDE SEQUENCE [LARGE SCALE GENOMIC DNA]</scope>
    <source>
        <strain evidence="3 4">AQ6-296</strain>
    </source>
</reference>
<dbReference type="PANTHER" id="PTHR43606">
    <property type="entry name" value="PHOSPHATASE, PUTATIVE (AFU_ORTHOLOGUE AFUA_6G08710)-RELATED"/>
    <property type="match status" value="1"/>
</dbReference>
<dbReference type="Gene3D" id="2.60.40.380">
    <property type="entry name" value="Purple acid phosphatase-like, N-terminal"/>
    <property type="match status" value="1"/>
</dbReference>
<proteinExistence type="predicted"/>
<dbReference type="SUPFAM" id="SSF56300">
    <property type="entry name" value="Metallo-dependent phosphatases"/>
    <property type="match status" value="1"/>
</dbReference>
<dbReference type="PROSITE" id="PS51318">
    <property type="entry name" value="TAT"/>
    <property type="match status" value="1"/>
</dbReference>
<dbReference type="OrthoDB" id="327733at2"/>
<feature type="domain" description="Phospholipase D N-terminal" evidence="2">
    <location>
        <begin position="43"/>
        <end position="133"/>
    </location>
</feature>
<evidence type="ECO:0000259" key="1">
    <source>
        <dbReference type="Pfam" id="PF09423"/>
    </source>
</evidence>
<dbReference type="InterPro" id="IPR006311">
    <property type="entry name" value="TAT_signal"/>
</dbReference>
<gene>
    <name evidence="3" type="ORF">ELE36_00810</name>
</gene>
<keyword evidence="4" id="KW-1185">Reference proteome</keyword>
<sequence length="693" mass="76719">MPISGRRQFLKLSIALGASLAWGCAAVRPSSSGWRERRDLYPQGVASGDPDNNSVLLWTRRPYADGRKSATLLVEVADDPAFTRVIAKTAARVQAESDWTCRVLVGHLQAAHEYWYRFVDDEGNGSRIGRTLTAPSPDDPRPSRFAFVSCQSLPEGAMNAYRRMIFEDERAAPDERLGFVLHLGDFVYEVVQYPDQVKDGHRYDRLITFPIKFPKGKIVAKNRFWVPDSLEDYRALYHAYLQDPDLQDARARWPFVAIWDNHEFSWQGWQSIQEFPGTEGWVPAQTLKVAANQAWFEYQPARVLPPGAKLDTFNAPHVVDTLVKDFDDAGLGTEPNNLAAIDSLIGYRALRWGRHIDLIVTDQRSYRSRDPGNHDEINPLFEEDKLGFVPEELWAQLDAGRDFANGHPPAKLSFGDKSVANYRAGEAAQSMLGAKQKAWFLERLRSAQATWKIWGNTLGTPDWRVDPQNLPAALGKWNGAGYGLMATSDWGGMYHERAEIFDAVRDAGITGFAIVAGDRHSFWAGYAAKALPPAAFEPVGVTFVGGSISSPGMAEANEHNLKADNPLRPLYVANPGGGPPQCTANLLLHHGVRSALEFASSGDLQKAHAVSNPDLAPHLTFVDAGGHGYATVRVDASTMVTEFVCIPRPIERATSADGGPLRYRVRHEVPLWQAGERPRMRQTVVEGDAGLSV</sequence>
<evidence type="ECO:0000313" key="4">
    <source>
        <dbReference type="Proteomes" id="UP000291562"/>
    </source>
</evidence>
<protein>
    <submittedName>
        <fullName evidence="3">Phosphodiesterase</fullName>
    </submittedName>
</protein>
<dbReference type="Pfam" id="PF16655">
    <property type="entry name" value="PhoD_N"/>
    <property type="match status" value="1"/>
</dbReference>
<evidence type="ECO:0000313" key="3">
    <source>
        <dbReference type="EMBL" id="QBB69036.1"/>
    </source>
</evidence>
<dbReference type="PANTHER" id="PTHR43606:SF2">
    <property type="entry name" value="ALKALINE PHOSPHATASE FAMILY PROTEIN (AFU_ORTHOLOGUE AFUA_5G03860)"/>
    <property type="match status" value="1"/>
</dbReference>
<dbReference type="RefSeq" id="WP_129831291.1">
    <property type="nucleotide sequence ID" value="NZ_CP035704.1"/>
</dbReference>
<dbReference type="Proteomes" id="UP000291562">
    <property type="component" value="Chromosome"/>
</dbReference>
<dbReference type="InterPro" id="IPR032093">
    <property type="entry name" value="PhoD_N"/>
</dbReference>
<dbReference type="Pfam" id="PF09423">
    <property type="entry name" value="PhoD"/>
    <property type="match status" value="1"/>
</dbReference>
<accession>A0A411HEX6</accession>
<dbReference type="EMBL" id="CP035704">
    <property type="protein sequence ID" value="QBB69036.1"/>
    <property type="molecule type" value="Genomic_DNA"/>
</dbReference>
<dbReference type="Gene3D" id="3.60.21.70">
    <property type="entry name" value="PhoD-like phosphatase"/>
    <property type="match status" value="1"/>
</dbReference>
<dbReference type="InterPro" id="IPR038607">
    <property type="entry name" value="PhoD-like_sf"/>
</dbReference>
<name>A0A411HEX6_9GAMM</name>
<dbReference type="KEGG" id="xbc:ELE36_00810"/>
<dbReference type="InterPro" id="IPR029052">
    <property type="entry name" value="Metallo-depent_PP-like"/>
</dbReference>
<organism evidence="3 4">
    <name type="scientific">Pseudolysobacter antarcticus</name>
    <dbReference type="NCBI Taxonomy" id="2511995"/>
    <lineage>
        <taxon>Bacteria</taxon>
        <taxon>Pseudomonadati</taxon>
        <taxon>Pseudomonadota</taxon>
        <taxon>Gammaproteobacteria</taxon>
        <taxon>Lysobacterales</taxon>
        <taxon>Rhodanobacteraceae</taxon>
        <taxon>Pseudolysobacter</taxon>
    </lineage>
</organism>
<dbReference type="InterPro" id="IPR052900">
    <property type="entry name" value="Phospholipid_Metab_Enz"/>
</dbReference>
<dbReference type="InterPro" id="IPR018946">
    <property type="entry name" value="PhoD-like_MPP"/>
</dbReference>